<organism evidence="2 4">
    <name type="scientific">Ferroacidibacillus organovorans</name>
    <dbReference type="NCBI Taxonomy" id="1765683"/>
    <lineage>
        <taxon>Bacteria</taxon>
        <taxon>Bacillati</taxon>
        <taxon>Bacillota</taxon>
        <taxon>Bacilli</taxon>
        <taxon>Bacillales</taxon>
        <taxon>Alicyclobacillaceae</taxon>
        <taxon>Ferroacidibacillus</taxon>
    </lineage>
</organism>
<dbReference type="EMBL" id="LSUQ01000067">
    <property type="protein sequence ID" value="OAG91659.1"/>
    <property type="molecule type" value="Genomic_DNA"/>
</dbReference>
<name>A0A162S803_9BACL</name>
<evidence type="ECO:0000313" key="3">
    <source>
        <dbReference type="Proteomes" id="UP000077421"/>
    </source>
</evidence>
<comment type="caution">
    <text evidence="2">The sequence shown here is derived from an EMBL/GenBank/DDBJ whole genome shotgun (WGS) entry which is preliminary data.</text>
</comment>
<accession>A0A162S803</accession>
<sequence>MNSATEVPKTIGILGTELYAPTLGLLYVHGRPTQVEVVVKDAAGNPVPSGTRVTISTNNPKIAALGSSRSVVRTLYLKATSEKVTTTYPATVFPSSFAL</sequence>
<dbReference type="AlphaFoldDB" id="A0A162S803"/>
<dbReference type="Gene3D" id="2.60.40.10">
    <property type="entry name" value="Immunoglobulins"/>
    <property type="match status" value="1"/>
</dbReference>
<dbReference type="InterPro" id="IPR013783">
    <property type="entry name" value="Ig-like_fold"/>
</dbReference>
<reference evidence="1 3" key="1">
    <citation type="submission" date="2016-02" db="EMBL/GenBank/DDBJ databases">
        <title>Draft genome sequence of Acidibacillus ferrooxidans SLC66.</title>
        <authorList>
            <person name="Oliveira G."/>
            <person name="Nancucheo I."/>
            <person name="Dall'Agnol H."/>
            <person name="Johnson B."/>
            <person name="Oliveira R."/>
            <person name="Nunes G.L."/>
            <person name="Tzotzos G."/>
            <person name="Orellana S.C."/>
            <person name="Salim A.C."/>
            <person name="Araujo F.M."/>
        </authorList>
    </citation>
    <scope>NUCLEOTIDE SEQUENCE [LARGE SCALE GENOMIC DNA]</scope>
    <source>
        <strain evidence="1 3">SLC66</strain>
    </source>
</reference>
<dbReference type="Proteomes" id="UP000190229">
    <property type="component" value="Unassembled WGS sequence"/>
</dbReference>
<dbReference type="EMBL" id="MWPS01000001">
    <property type="protein sequence ID" value="OPG17579.1"/>
    <property type="molecule type" value="Genomic_DNA"/>
</dbReference>
<proteinExistence type="predicted"/>
<evidence type="ECO:0000313" key="4">
    <source>
        <dbReference type="Proteomes" id="UP000190229"/>
    </source>
</evidence>
<evidence type="ECO:0000313" key="1">
    <source>
        <dbReference type="EMBL" id="OAG91659.1"/>
    </source>
</evidence>
<gene>
    <name evidence="1" type="ORF">AYW79_13640</name>
    <name evidence="2" type="ORF">B2M26_00010</name>
</gene>
<protein>
    <recommendedName>
        <fullName evidence="5">Big-1 domain-containing protein</fullName>
    </recommendedName>
</protein>
<dbReference type="Proteomes" id="UP000077421">
    <property type="component" value="Unassembled WGS sequence"/>
</dbReference>
<reference evidence="2 4" key="2">
    <citation type="submission" date="2017-02" db="EMBL/GenBank/DDBJ databases">
        <title>Draft genome of Acidibacillus ferrooxidans Huett2.</title>
        <authorList>
            <person name="Schopf S."/>
        </authorList>
    </citation>
    <scope>NUCLEOTIDE SEQUENCE [LARGE SCALE GENOMIC DNA]</scope>
    <source>
        <strain evidence="2 4">Huett2</strain>
    </source>
</reference>
<evidence type="ECO:0008006" key="5">
    <source>
        <dbReference type="Google" id="ProtNLM"/>
    </source>
</evidence>
<keyword evidence="4" id="KW-1185">Reference proteome</keyword>
<evidence type="ECO:0000313" key="2">
    <source>
        <dbReference type="EMBL" id="OPG17579.1"/>
    </source>
</evidence>